<feature type="compositionally biased region" description="Gly residues" evidence="1">
    <location>
        <begin position="50"/>
        <end position="66"/>
    </location>
</feature>
<evidence type="ECO:0000256" key="1">
    <source>
        <dbReference type="SAM" id="MobiDB-lite"/>
    </source>
</evidence>
<accession>A0ABM8WC52</accession>
<keyword evidence="4" id="KW-1185">Reference proteome</keyword>
<keyword evidence="2" id="KW-0732">Signal</keyword>
<dbReference type="Proteomes" id="UP000701702">
    <property type="component" value="Unassembled WGS sequence"/>
</dbReference>
<proteinExistence type="predicted"/>
<evidence type="ECO:0000256" key="2">
    <source>
        <dbReference type="SAM" id="SignalP"/>
    </source>
</evidence>
<sequence length="185" mass="18414">MKYADRKLFTVCMAALALAASGLAPSAQARVGGGGGGGGGGHMAGARGGGGGGGGGAMAGGGGGGRQVNNQRTDARANNVRSTSVNNVNNVNANRNVNVNSNRNVNVNVDNHGGCCGWDNDYHPVATAAAVTATVAVTSAVIGSMVRTVPPGCVPVNYGGMVYQQCGTTWYQPQGSQYIVVNAPY</sequence>
<organism evidence="3 4">
    <name type="scientific">Cupriavidus pinatubonensis</name>
    <dbReference type="NCBI Taxonomy" id="248026"/>
    <lineage>
        <taxon>Bacteria</taxon>
        <taxon>Pseudomonadati</taxon>
        <taxon>Pseudomonadota</taxon>
        <taxon>Betaproteobacteria</taxon>
        <taxon>Burkholderiales</taxon>
        <taxon>Burkholderiaceae</taxon>
        <taxon>Cupriavidus</taxon>
    </lineage>
</organism>
<gene>
    <name evidence="3" type="ORF">LMG23994_00675</name>
</gene>
<evidence type="ECO:0000313" key="3">
    <source>
        <dbReference type="EMBL" id="CAG9164845.1"/>
    </source>
</evidence>
<reference evidence="3 4" key="1">
    <citation type="submission" date="2021-08" db="EMBL/GenBank/DDBJ databases">
        <authorList>
            <person name="Peeters C."/>
        </authorList>
    </citation>
    <scope>NUCLEOTIDE SEQUENCE [LARGE SCALE GENOMIC DNA]</scope>
    <source>
        <strain evidence="3 4">LMG 23994</strain>
    </source>
</reference>
<feature type="region of interest" description="Disordered" evidence="1">
    <location>
        <begin position="50"/>
        <end position="70"/>
    </location>
</feature>
<dbReference type="RefSeq" id="WP_223999727.1">
    <property type="nucleotide sequence ID" value="NZ_CAJZAF010000002.1"/>
</dbReference>
<evidence type="ECO:0000313" key="4">
    <source>
        <dbReference type="Proteomes" id="UP000701702"/>
    </source>
</evidence>
<feature type="chain" id="PRO_5046139308" evidence="2">
    <location>
        <begin position="30"/>
        <end position="185"/>
    </location>
</feature>
<name>A0ABM8WC52_9BURK</name>
<comment type="caution">
    <text evidence="3">The sequence shown here is derived from an EMBL/GenBank/DDBJ whole genome shotgun (WGS) entry which is preliminary data.</text>
</comment>
<protein>
    <submittedName>
        <fullName evidence="3">Uncharacterized protein</fullName>
    </submittedName>
</protein>
<feature type="signal peptide" evidence="2">
    <location>
        <begin position="1"/>
        <end position="29"/>
    </location>
</feature>
<dbReference type="EMBL" id="CAJZAF010000002">
    <property type="protein sequence ID" value="CAG9164845.1"/>
    <property type="molecule type" value="Genomic_DNA"/>
</dbReference>